<dbReference type="STRING" id="356829.BITS_1248"/>
<dbReference type="InterPro" id="IPR004347">
    <property type="entry name" value="Pup_ligase/deamidase"/>
</dbReference>
<dbReference type="GO" id="GO:0016874">
    <property type="term" value="F:ligase activity"/>
    <property type="evidence" value="ECO:0007669"/>
    <property type="project" value="UniProtKB-KW"/>
</dbReference>
<dbReference type="EC" id="6.3.2.-" evidence="3"/>
<dbReference type="AlphaFoldDB" id="A0A087EFK9"/>
<evidence type="ECO:0000313" key="3">
    <source>
        <dbReference type="EMBL" id="KFJ06560.1"/>
    </source>
</evidence>
<comment type="caution">
    <text evidence="3">The sequence shown here is derived from an EMBL/GenBank/DDBJ whole genome shotgun (WGS) entry which is preliminary data.</text>
</comment>
<evidence type="ECO:0000313" key="4">
    <source>
        <dbReference type="Proteomes" id="UP000029080"/>
    </source>
</evidence>
<keyword evidence="3" id="KW-0647">Proteasome</keyword>
<gene>
    <name evidence="3" type="ORF">BITS_1248</name>
</gene>
<dbReference type="Proteomes" id="UP000029080">
    <property type="component" value="Unassembled WGS sequence"/>
</dbReference>
<dbReference type="GO" id="GO:0005524">
    <property type="term" value="F:ATP binding"/>
    <property type="evidence" value="ECO:0007669"/>
    <property type="project" value="TreeGrafter"/>
</dbReference>
<dbReference type="PANTHER" id="PTHR42307">
    <property type="entry name" value="PUP DEAMIDASE/DEPUPYLASE"/>
    <property type="match status" value="1"/>
</dbReference>
<name>A0A087EFK9_9BIFI</name>
<protein>
    <submittedName>
        <fullName evidence="3">Proteasome-associated protein</fullName>
        <ecNumber evidence="3">6.3.2.-</ecNumber>
    </submittedName>
</protein>
<proteinExistence type="inferred from homology"/>
<sequence length="531" mass="59316">MSVRRVMGTEIEYAISLSSGKPYDPVRLSFDLVNAAAADQRRHIRWDYRQEDPVNDARGHRLDRASARPDMLTDEPQRLVTNTIAANGGRIYVDHAHPEYSAPESHDPFEALLFDRAGDVLMQQAAQAAANADGNGIALFRNNVDGKGASWGSHENYMMLRSVPFERVAQVLALHFVSRQIYTGSGRVGIGERSEIDGFQLSQRADYFHTTIGLQTTFDRPIVNTRDESHSTPQYRRVHCIAGDANLMDVPEILKLGTTSMLLWMLEAAQDGPHAQNINENIQKLSLADPVEAMHVVSHDLSFTAMLPLENGGHSTALEVQRALMRLVEETGSVVYGNDECGKPHWPDTATGRVMAMWNQALADIARVQHSDDEARLRMRDEAGRLEWLFKWQLLEGLRRKFGTSWSDSRLKAFDVQWAALDPQRSIFHRIQAKTTMLCSNEDVVHACMHAPESNRAWLRAELVRRFAEDVIAVSWTHIAVRDDQSAQGIIELDMTDPLAGVDNESVLAALNASHTGAQALRKITDIIAGQ</sequence>
<evidence type="ECO:0000256" key="2">
    <source>
        <dbReference type="PIRSR" id="PIRSR018077-1"/>
    </source>
</evidence>
<accession>A0A087EFK9</accession>
<dbReference type="eggNOG" id="COG4122">
    <property type="taxonomic scope" value="Bacteria"/>
</dbReference>
<keyword evidence="4" id="KW-1185">Reference proteome</keyword>
<dbReference type="GO" id="GO:0016811">
    <property type="term" value="F:hydrolase activity, acting on carbon-nitrogen (but not peptide) bonds, in linear amides"/>
    <property type="evidence" value="ECO:0007669"/>
    <property type="project" value="InterPro"/>
</dbReference>
<dbReference type="NCBIfam" id="TIGR03688">
    <property type="entry name" value="depupylase_Dop"/>
    <property type="match status" value="1"/>
</dbReference>
<evidence type="ECO:0000256" key="1">
    <source>
        <dbReference type="ARBA" id="ARBA00009114"/>
    </source>
</evidence>
<dbReference type="GO" id="GO:0070490">
    <property type="term" value="P:protein pupylation"/>
    <property type="evidence" value="ECO:0007669"/>
    <property type="project" value="TreeGrafter"/>
</dbReference>
<dbReference type="GO" id="GO:0010498">
    <property type="term" value="P:proteasomal protein catabolic process"/>
    <property type="evidence" value="ECO:0007669"/>
    <property type="project" value="InterPro"/>
</dbReference>
<reference evidence="3 4" key="1">
    <citation type="submission" date="2014-03" db="EMBL/GenBank/DDBJ databases">
        <title>Genomics of Bifidobacteria.</title>
        <authorList>
            <person name="Ventura M."/>
            <person name="Milani C."/>
            <person name="Lugli G.A."/>
        </authorList>
    </citation>
    <scope>NUCLEOTIDE SEQUENCE [LARGE SCALE GENOMIC DNA]</scope>
    <source>
        <strain evidence="3 4">JCM 13495</strain>
    </source>
</reference>
<dbReference type="InterPro" id="IPR022366">
    <property type="entry name" value="Pup_deamidase"/>
</dbReference>
<keyword evidence="3" id="KW-0436">Ligase</keyword>
<dbReference type="PIRSF" id="PIRSF018077">
    <property type="entry name" value="UCP018077"/>
    <property type="match status" value="1"/>
</dbReference>
<feature type="active site" description="Proton acceptor" evidence="2">
    <location>
        <position position="94"/>
    </location>
</feature>
<dbReference type="GO" id="GO:0019941">
    <property type="term" value="P:modification-dependent protein catabolic process"/>
    <property type="evidence" value="ECO:0007669"/>
    <property type="project" value="InterPro"/>
</dbReference>
<dbReference type="GO" id="GO:0008233">
    <property type="term" value="F:peptidase activity"/>
    <property type="evidence" value="ECO:0007669"/>
    <property type="project" value="InterPro"/>
</dbReference>
<dbReference type="Pfam" id="PF03136">
    <property type="entry name" value="Pup_ligase"/>
    <property type="match status" value="1"/>
</dbReference>
<comment type="similarity">
    <text evidence="1">Belongs to the Pup ligase/Pup deamidase family. Pup deamidase subfamily.</text>
</comment>
<dbReference type="EMBL" id="JGZU01000007">
    <property type="protein sequence ID" value="KFJ06560.1"/>
    <property type="molecule type" value="Genomic_DNA"/>
</dbReference>
<organism evidence="3 4">
    <name type="scientific">Bifidobacterium tsurumiense</name>
    <dbReference type="NCBI Taxonomy" id="356829"/>
    <lineage>
        <taxon>Bacteria</taxon>
        <taxon>Bacillati</taxon>
        <taxon>Actinomycetota</taxon>
        <taxon>Actinomycetes</taxon>
        <taxon>Bifidobacteriales</taxon>
        <taxon>Bifidobacteriaceae</taxon>
        <taxon>Bifidobacterium</taxon>
    </lineage>
</organism>
<dbReference type="PANTHER" id="PTHR42307:SF2">
    <property type="entry name" value="PUP DEAMIDASE_DEPUPYLASE"/>
    <property type="match status" value="1"/>
</dbReference>
<dbReference type="RefSeq" id="WP_026642146.1">
    <property type="nucleotide sequence ID" value="NZ_JAXEUP010000002.1"/>
</dbReference>
<dbReference type="OrthoDB" id="9760627at2"/>
<dbReference type="GO" id="GO:0000502">
    <property type="term" value="C:proteasome complex"/>
    <property type="evidence" value="ECO:0007669"/>
    <property type="project" value="UniProtKB-KW"/>
</dbReference>